<evidence type="ECO:0000313" key="3">
    <source>
        <dbReference type="Proteomes" id="UP000886595"/>
    </source>
</evidence>
<proteinExistence type="predicted"/>
<evidence type="ECO:0000313" key="2">
    <source>
        <dbReference type="EMBL" id="KAG2257760.1"/>
    </source>
</evidence>
<feature type="compositionally biased region" description="Basic and acidic residues" evidence="1">
    <location>
        <begin position="32"/>
        <end position="63"/>
    </location>
</feature>
<comment type="caution">
    <text evidence="2">The sequence shown here is derived from an EMBL/GenBank/DDBJ whole genome shotgun (WGS) entry which is preliminary data.</text>
</comment>
<reference evidence="2 3" key="1">
    <citation type="submission" date="2020-02" db="EMBL/GenBank/DDBJ databases">
        <authorList>
            <person name="Ma Q."/>
            <person name="Huang Y."/>
            <person name="Song X."/>
            <person name="Pei D."/>
        </authorList>
    </citation>
    <scope>NUCLEOTIDE SEQUENCE [LARGE SCALE GENOMIC DNA]</scope>
    <source>
        <strain evidence="2">Sxm20200214</strain>
        <tissue evidence="2">Leaf</tissue>
    </source>
</reference>
<feature type="region of interest" description="Disordered" evidence="1">
    <location>
        <begin position="1"/>
        <end position="89"/>
    </location>
</feature>
<dbReference type="AlphaFoldDB" id="A0A8X7TWX3"/>
<feature type="compositionally biased region" description="Basic residues" evidence="1">
    <location>
        <begin position="64"/>
        <end position="82"/>
    </location>
</feature>
<feature type="compositionally biased region" description="Basic and acidic residues" evidence="1">
    <location>
        <begin position="13"/>
        <end position="24"/>
    </location>
</feature>
<accession>A0A8X7TWX3</accession>
<organism evidence="2 3">
    <name type="scientific">Brassica carinata</name>
    <name type="common">Ethiopian mustard</name>
    <name type="synonym">Abyssinian cabbage</name>
    <dbReference type="NCBI Taxonomy" id="52824"/>
    <lineage>
        <taxon>Eukaryota</taxon>
        <taxon>Viridiplantae</taxon>
        <taxon>Streptophyta</taxon>
        <taxon>Embryophyta</taxon>
        <taxon>Tracheophyta</taxon>
        <taxon>Spermatophyta</taxon>
        <taxon>Magnoliopsida</taxon>
        <taxon>eudicotyledons</taxon>
        <taxon>Gunneridae</taxon>
        <taxon>Pentapetalae</taxon>
        <taxon>rosids</taxon>
        <taxon>malvids</taxon>
        <taxon>Brassicales</taxon>
        <taxon>Brassicaceae</taxon>
        <taxon>Brassiceae</taxon>
        <taxon>Brassica</taxon>
    </lineage>
</organism>
<dbReference type="Proteomes" id="UP000886595">
    <property type="component" value="Unassembled WGS sequence"/>
</dbReference>
<evidence type="ECO:0000256" key="1">
    <source>
        <dbReference type="SAM" id="MobiDB-lite"/>
    </source>
</evidence>
<gene>
    <name evidence="2" type="ORF">Bca52824_077054</name>
</gene>
<sequence>MMSASSNGNEEPEPTKPESDEHPTFQDNPGKLPDDAVKSEDEQQKSAKEKTNSKAGDEGERQNQNKRPRHNRTMRKRIRRTMRVKERSC</sequence>
<dbReference type="EMBL" id="JAAMPC010000015">
    <property type="protein sequence ID" value="KAG2257760.1"/>
    <property type="molecule type" value="Genomic_DNA"/>
</dbReference>
<keyword evidence="3" id="KW-1185">Reference proteome</keyword>
<protein>
    <submittedName>
        <fullName evidence="2">Uncharacterized protein</fullName>
    </submittedName>
</protein>
<name>A0A8X7TWX3_BRACI</name>